<dbReference type="PANTHER" id="PTHR46517:SF1">
    <property type="entry name" value="FRUCTOSE-2,6-BISPHOSPHATASE TIGAR"/>
    <property type="match status" value="1"/>
</dbReference>
<dbReference type="SMART" id="SM00855">
    <property type="entry name" value="PGAM"/>
    <property type="match status" value="1"/>
</dbReference>
<dbReference type="PANTHER" id="PTHR46517">
    <property type="entry name" value="FRUCTOSE-2,6-BISPHOSPHATASE TIGAR"/>
    <property type="match status" value="1"/>
</dbReference>
<dbReference type="GO" id="GO:0004331">
    <property type="term" value="F:fructose-2,6-bisphosphate 2-phosphatase activity"/>
    <property type="evidence" value="ECO:0007669"/>
    <property type="project" value="UniProtKB-EC"/>
</dbReference>
<comment type="similarity">
    <text evidence="3">Belongs to the phosphoglycerate mutase family.</text>
</comment>
<name>A0A8J2J0F7_9HEXA</name>
<reference evidence="8" key="1">
    <citation type="submission" date="2021-06" db="EMBL/GenBank/DDBJ databases">
        <authorList>
            <person name="Hodson N. C."/>
            <person name="Mongue J. A."/>
            <person name="Jaron S. K."/>
        </authorList>
    </citation>
    <scope>NUCLEOTIDE SEQUENCE</scope>
</reference>
<dbReference type="PROSITE" id="PS00175">
    <property type="entry name" value="PG_MUTASE"/>
    <property type="match status" value="1"/>
</dbReference>
<feature type="binding site" evidence="7">
    <location>
        <begin position="11"/>
        <end position="18"/>
    </location>
    <ligand>
        <name>substrate</name>
    </ligand>
</feature>
<evidence type="ECO:0000313" key="8">
    <source>
        <dbReference type="EMBL" id="CAG7661333.1"/>
    </source>
</evidence>
<evidence type="ECO:0000256" key="4">
    <source>
        <dbReference type="ARBA" id="ARBA00040907"/>
    </source>
</evidence>
<evidence type="ECO:0000256" key="1">
    <source>
        <dbReference type="ARBA" id="ARBA00000464"/>
    </source>
</evidence>
<dbReference type="OrthoDB" id="354304at2759"/>
<keyword evidence="9" id="KW-1185">Reference proteome</keyword>
<dbReference type="CDD" id="cd07067">
    <property type="entry name" value="HP_PGM_like"/>
    <property type="match status" value="1"/>
</dbReference>
<dbReference type="AlphaFoldDB" id="A0A8J2J0F7"/>
<dbReference type="InterPro" id="IPR051695">
    <property type="entry name" value="Phosphoglycerate_Mutase"/>
</dbReference>
<dbReference type="Pfam" id="PF00300">
    <property type="entry name" value="His_Phos_1"/>
    <property type="match status" value="1"/>
</dbReference>
<dbReference type="InterPro" id="IPR013078">
    <property type="entry name" value="His_Pase_superF_clade-1"/>
</dbReference>
<organism evidence="8 9">
    <name type="scientific">Allacma fusca</name>
    <dbReference type="NCBI Taxonomy" id="39272"/>
    <lineage>
        <taxon>Eukaryota</taxon>
        <taxon>Metazoa</taxon>
        <taxon>Ecdysozoa</taxon>
        <taxon>Arthropoda</taxon>
        <taxon>Hexapoda</taxon>
        <taxon>Collembola</taxon>
        <taxon>Symphypleona</taxon>
        <taxon>Sminthuridae</taxon>
        <taxon>Allacma</taxon>
    </lineage>
</organism>
<evidence type="ECO:0000256" key="2">
    <source>
        <dbReference type="ARBA" id="ARBA00022801"/>
    </source>
</evidence>
<comment type="catalytic activity">
    <reaction evidence="1">
        <text>beta-D-fructose 2,6-bisphosphate + H2O = beta-D-fructose 6-phosphate + phosphate</text>
        <dbReference type="Rhea" id="RHEA:17289"/>
        <dbReference type="ChEBI" id="CHEBI:15377"/>
        <dbReference type="ChEBI" id="CHEBI:43474"/>
        <dbReference type="ChEBI" id="CHEBI:57634"/>
        <dbReference type="ChEBI" id="CHEBI:58579"/>
        <dbReference type="EC" id="3.1.3.46"/>
    </reaction>
</comment>
<proteinExistence type="inferred from homology"/>
<comment type="caution">
    <text evidence="8">The sequence shown here is derived from an EMBL/GenBank/DDBJ whole genome shotgun (WGS) entry which is preliminary data.</text>
</comment>
<dbReference type="InterPro" id="IPR001345">
    <property type="entry name" value="PG/BPGM_mutase_AS"/>
</dbReference>
<feature type="active site" description="Tele-phosphohistidine intermediate" evidence="6">
    <location>
        <position position="12"/>
    </location>
</feature>
<dbReference type="GO" id="GO:0045820">
    <property type="term" value="P:negative regulation of glycolytic process"/>
    <property type="evidence" value="ECO:0007669"/>
    <property type="project" value="TreeGrafter"/>
</dbReference>
<dbReference type="GO" id="GO:0005829">
    <property type="term" value="C:cytosol"/>
    <property type="evidence" value="ECO:0007669"/>
    <property type="project" value="TreeGrafter"/>
</dbReference>
<evidence type="ECO:0000256" key="7">
    <source>
        <dbReference type="PIRSR" id="PIRSR613078-2"/>
    </source>
</evidence>
<dbReference type="GO" id="GO:0043456">
    <property type="term" value="P:regulation of pentose-phosphate shunt"/>
    <property type="evidence" value="ECO:0007669"/>
    <property type="project" value="TreeGrafter"/>
</dbReference>
<keyword evidence="2" id="KW-0378">Hydrolase</keyword>
<sequence>MNRQFTVTLVRHGETPMNAKRLIQGHTDTPLSETGIKQAETLGKHLSNEKYTRAFASNLQRAHHTARIILSFSENPVEIAVDKRLCERGFGDAEGKYVPDVHEEAKKLGLQFHNFTPAGGETFSDVQTRVQGFICDLCKLVDENQETHENVLIVTHGGWMVALMRYLSLHSALKSNSNSKQRVIDFAFINNFHHLNL</sequence>
<dbReference type="EMBL" id="CAJVCH010007643">
    <property type="protein sequence ID" value="CAG7661333.1"/>
    <property type="molecule type" value="Genomic_DNA"/>
</dbReference>
<evidence type="ECO:0000256" key="6">
    <source>
        <dbReference type="PIRSR" id="PIRSR613078-1"/>
    </source>
</evidence>
<gene>
    <name evidence="8" type="ORF">AFUS01_LOCUS1391</name>
</gene>
<evidence type="ECO:0000256" key="3">
    <source>
        <dbReference type="ARBA" id="ARBA00038362"/>
    </source>
</evidence>
<evidence type="ECO:0000313" key="9">
    <source>
        <dbReference type="Proteomes" id="UP000708208"/>
    </source>
</evidence>
<dbReference type="Proteomes" id="UP000708208">
    <property type="component" value="Unassembled WGS sequence"/>
</dbReference>
<feature type="binding site" evidence="7">
    <location>
        <position position="61"/>
    </location>
    <ligand>
        <name>substrate</name>
    </ligand>
</feature>
<dbReference type="PIRSF" id="PIRSF000709">
    <property type="entry name" value="6PFK_2-Ptase"/>
    <property type="match status" value="1"/>
</dbReference>
<evidence type="ECO:0000256" key="5">
    <source>
        <dbReference type="ARBA" id="ARBA00042275"/>
    </source>
</evidence>
<protein>
    <recommendedName>
        <fullName evidence="4">Fructose-2,6-bisphosphatase TIGAR</fullName>
    </recommendedName>
    <alternativeName>
        <fullName evidence="5">TP53-induced glycolysis and apoptosis regulator</fullName>
    </alternativeName>
</protein>
<accession>A0A8J2J0F7</accession>
<feature type="active site" description="Proton donor/acceptor" evidence="6">
    <location>
        <position position="87"/>
    </location>
</feature>